<evidence type="ECO:0000256" key="8">
    <source>
        <dbReference type="RuleBase" id="RU000481"/>
    </source>
</evidence>
<dbReference type="FunFam" id="3.40.640.10:FF:000033">
    <property type="entry name" value="Aspartate aminotransferase"/>
    <property type="match status" value="1"/>
</dbReference>
<comment type="similarity">
    <text evidence="2 8">Belongs to the class-I pyridoxal-phosphate-dependent aminotransferase family.</text>
</comment>
<dbReference type="InterPro" id="IPR050596">
    <property type="entry name" value="AspAT/PAT-like"/>
</dbReference>
<dbReference type="Gene3D" id="3.40.640.10">
    <property type="entry name" value="Type I PLP-dependent aspartate aminotransferase-like (Major domain)"/>
    <property type="match status" value="1"/>
</dbReference>
<evidence type="ECO:0000256" key="1">
    <source>
        <dbReference type="ARBA" id="ARBA00001933"/>
    </source>
</evidence>
<dbReference type="InterPro" id="IPR015422">
    <property type="entry name" value="PyrdxlP-dep_Trfase_small"/>
</dbReference>
<evidence type="ECO:0000256" key="4">
    <source>
        <dbReference type="ARBA" id="ARBA00022576"/>
    </source>
</evidence>
<organism evidence="10 11">
    <name type="scientific">Gluconobacter albidus</name>
    <dbReference type="NCBI Taxonomy" id="318683"/>
    <lineage>
        <taxon>Bacteria</taxon>
        <taxon>Pseudomonadati</taxon>
        <taxon>Pseudomonadota</taxon>
        <taxon>Alphaproteobacteria</taxon>
        <taxon>Acetobacterales</taxon>
        <taxon>Acetobacteraceae</taxon>
        <taxon>Gluconobacter</taxon>
    </lineage>
</organism>
<evidence type="ECO:0000256" key="2">
    <source>
        <dbReference type="ARBA" id="ARBA00007441"/>
    </source>
</evidence>
<dbReference type="OrthoDB" id="9763453at2"/>
<protein>
    <recommendedName>
        <fullName evidence="8">Aminotransferase</fullName>
        <ecNumber evidence="8">2.6.1.-</ecNumber>
    </recommendedName>
</protein>
<dbReference type="PANTHER" id="PTHR46383">
    <property type="entry name" value="ASPARTATE AMINOTRANSFERASE"/>
    <property type="match status" value="1"/>
</dbReference>
<dbReference type="Gene3D" id="3.90.1150.10">
    <property type="entry name" value="Aspartate Aminotransferase, domain 1"/>
    <property type="match status" value="1"/>
</dbReference>
<evidence type="ECO:0000259" key="9">
    <source>
        <dbReference type="Pfam" id="PF00155"/>
    </source>
</evidence>
<reference evidence="10 11" key="1">
    <citation type="submission" date="2015-06" db="EMBL/GenBank/DDBJ databases">
        <title>Improved classification and identification of acetic acid bacteria using matrix-assisted laser desorption/ionization time-of-flight mass spectrometry; Gluconobacter nephelii and Gluconobacter uchimurae are later heterotypic synonyms of Gluconobacter japonicus and Gluconobacter oxydans, respectively.</title>
        <authorList>
            <person name="Li L."/>
            <person name="Cleenwerck I."/>
            <person name="De Vuyst L."/>
            <person name="Vandamme P."/>
        </authorList>
    </citation>
    <scope>NUCLEOTIDE SEQUENCE [LARGE SCALE GENOMIC DNA]</scope>
    <source>
        <strain evidence="10 11">LMG 1768</strain>
    </source>
</reference>
<comment type="catalytic activity">
    <reaction evidence="7">
        <text>L-aspartate + 2-oxoglutarate = oxaloacetate + L-glutamate</text>
        <dbReference type="Rhea" id="RHEA:21824"/>
        <dbReference type="ChEBI" id="CHEBI:16452"/>
        <dbReference type="ChEBI" id="CHEBI:16810"/>
        <dbReference type="ChEBI" id="CHEBI:29985"/>
        <dbReference type="ChEBI" id="CHEBI:29991"/>
        <dbReference type="EC" id="2.6.1.1"/>
    </reaction>
</comment>
<evidence type="ECO:0000256" key="7">
    <source>
        <dbReference type="ARBA" id="ARBA00049185"/>
    </source>
</evidence>
<dbReference type="Proteomes" id="UP000075636">
    <property type="component" value="Unassembled WGS sequence"/>
</dbReference>
<dbReference type="STRING" id="318683.A0U94_07950"/>
<dbReference type="EMBL" id="LHZR01000112">
    <property type="protein sequence ID" value="KXV46694.1"/>
    <property type="molecule type" value="Genomic_DNA"/>
</dbReference>
<evidence type="ECO:0000256" key="3">
    <source>
        <dbReference type="ARBA" id="ARBA00011738"/>
    </source>
</evidence>
<dbReference type="RefSeq" id="WP_062109726.1">
    <property type="nucleotide sequence ID" value="NZ_LHZR01000112.1"/>
</dbReference>
<dbReference type="Pfam" id="PF00155">
    <property type="entry name" value="Aminotran_1_2"/>
    <property type="match status" value="1"/>
</dbReference>
<accession>A0A149TG75</accession>
<comment type="cofactor">
    <cofactor evidence="1 8">
        <name>pyridoxal 5'-phosphate</name>
        <dbReference type="ChEBI" id="CHEBI:597326"/>
    </cofactor>
</comment>
<comment type="caution">
    <text evidence="10">The sequence shown here is derived from an EMBL/GenBank/DDBJ whole genome shotgun (WGS) entry which is preliminary data.</text>
</comment>
<sequence>MSFTIASRLAELPRPATIAMAARARELRVQGADVISLALGQPDFSSPPEAIDAAYAAAKAGDTGYPPIPGQKPLIDAIIRKFGRDNDLDVASSRIMVANGGKQIIFNALMASLEAGDEVIIPAPYWVSYPLITRMLGGVPVEIRCREENGFRPDPEAIREAITPRTKWLVLNFPNNPTGAILERQDLEAIADVLREAPHVLVMSDEIYEHLTFDGRKHLSLLNIAPDLADRILIVNGMAKAYAMTGWRVGFACGPVPLIQAMIAVQGNSTSGVCTLAQAGSVAALDGDTDGIARMLATYERRRALVVGALQNVPGLTCVMPEGAFYAYPGIAALIGRTSGEGRLLDTDVAFAEALLEEAHVATVPGSAFGYSPYLRLSFAASDEQLGEACRRIAQFVGAIRPV</sequence>
<name>A0A149TG75_9PROT</name>
<dbReference type="EC" id="2.6.1.-" evidence="8"/>
<dbReference type="AlphaFoldDB" id="A0A149TG75"/>
<dbReference type="GO" id="GO:0004069">
    <property type="term" value="F:L-aspartate:2-oxoglutarate aminotransferase activity"/>
    <property type="evidence" value="ECO:0007669"/>
    <property type="project" value="UniProtKB-EC"/>
</dbReference>
<keyword evidence="5 8" id="KW-0808">Transferase</keyword>
<evidence type="ECO:0000313" key="10">
    <source>
        <dbReference type="EMBL" id="KXV46694.1"/>
    </source>
</evidence>
<dbReference type="PATRIC" id="fig|318683.6.peg.2745"/>
<dbReference type="InterPro" id="IPR015424">
    <property type="entry name" value="PyrdxlP-dep_Trfase"/>
</dbReference>
<proteinExistence type="inferred from homology"/>
<dbReference type="SUPFAM" id="SSF53383">
    <property type="entry name" value="PLP-dependent transferases"/>
    <property type="match status" value="1"/>
</dbReference>
<keyword evidence="4 8" id="KW-0032">Aminotransferase</keyword>
<dbReference type="GO" id="GO:0006520">
    <property type="term" value="P:amino acid metabolic process"/>
    <property type="evidence" value="ECO:0007669"/>
    <property type="project" value="InterPro"/>
</dbReference>
<gene>
    <name evidence="10" type="ORF">AD945_14030</name>
</gene>
<comment type="subunit">
    <text evidence="3">Homodimer.</text>
</comment>
<dbReference type="InterPro" id="IPR015421">
    <property type="entry name" value="PyrdxlP-dep_Trfase_major"/>
</dbReference>
<dbReference type="GO" id="GO:0030170">
    <property type="term" value="F:pyridoxal phosphate binding"/>
    <property type="evidence" value="ECO:0007669"/>
    <property type="project" value="InterPro"/>
</dbReference>
<evidence type="ECO:0000256" key="6">
    <source>
        <dbReference type="ARBA" id="ARBA00022898"/>
    </source>
</evidence>
<dbReference type="CDD" id="cd00609">
    <property type="entry name" value="AAT_like"/>
    <property type="match status" value="1"/>
</dbReference>
<evidence type="ECO:0000313" key="11">
    <source>
        <dbReference type="Proteomes" id="UP000075636"/>
    </source>
</evidence>
<keyword evidence="6" id="KW-0663">Pyridoxal phosphate</keyword>
<feature type="domain" description="Aminotransferase class I/classII large" evidence="9">
    <location>
        <begin position="33"/>
        <end position="393"/>
    </location>
</feature>
<dbReference type="PANTHER" id="PTHR46383:SF1">
    <property type="entry name" value="ASPARTATE AMINOTRANSFERASE"/>
    <property type="match status" value="1"/>
</dbReference>
<dbReference type="InterPro" id="IPR004839">
    <property type="entry name" value="Aminotransferase_I/II_large"/>
</dbReference>
<evidence type="ECO:0000256" key="5">
    <source>
        <dbReference type="ARBA" id="ARBA00022679"/>
    </source>
</evidence>
<dbReference type="PROSITE" id="PS00105">
    <property type="entry name" value="AA_TRANSFER_CLASS_1"/>
    <property type="match status" value="1"/>
</dbReference>
<dbReference type="InterPro" id="IPR004838">
    <property type="entry name" value="NHTrfase_class1_PyrdxlP-BS"/>
</dbReference>